<dbReference type="EMBL" id="CP098805">
    <property type="protein sequence ID" value="USJ30400.1"/>
    <property type="molecule type" value="Genomic_DNA"/>
</dbReference>
<keyword evidence="1" id="KW-0378">Hydrolase</keyword>
<sequence>MENGCQLAWLIDRFDEQVFIYNPGKEVKIIKGMGGQLSGDPLFPGFMLDLSLIDQS</sequence>
<reference evidence="1" key="1">
    <citation type="submission" date="2022-06" db="EMBL/GenBank/DDBJ databases">
        <title>Novel species in genus Dyadobacter.</title>
        <authorList>
            <person name="Ma C."/>
        </authorList>
    </citation>
    <scope>NUCLEOTIDE SEQUENCE</scope>
    <source>
        <strain evidence="1">CY22</strain>
    </source>
</reference>
<dbReference type="GO" id="GO:0004519">
    <property type="term" value="F:endonuclease activity"/>
    <property type="evidence" value="ECO:0007669"/>
    <property type="project" value="UniProtKB-KW"/>
</dbReference>
<dbReference type="Proteomes" id="UP001055420">
    <property type="component" value="Chromosome"/>
</dbReference>
<accession>A0ABY4XIX3</accession>
<gene>
    <name evidence="1" type="ORF">NFI80_21380</name>
</gene>
<dbReference type="InterPro" id="IPR012296">
    <property type="entry name" value="Nuclease_put_TT1808"/>
</dbReference>
<dbReference type="SUPFAM" id="SSF52980">
    <property type="entry name" value="Restriction endonuclease-like"/>
    <property type="match status" value="1"/>
</dbReference>
<keyword evidence="2" id="KW-1185">Reference proteome</keyword>
<name>A0ABY4XIX3_9BACT</name>
<keyword evidence="1" id="KW-0255">Endonuclease</keyword>
<dbReference type="Gene3D" id="3.90.1570.10">
    <property type="entry name" value="tt1808, chain A"/>
    <property type="match status" value="1"/>
</dbReference>
<evidence type="ECO:0000313" key="2">
    <source>
        <dbReference type="Proteomes" id="UP001055420"/>
    </source>
</evidence>
<proteinExistence type="predicted"/>
<evidence type="ECO:0000313" key="1">
    <source>
        <dbReference type="EMBL" id="USJ30400.1"/>
    </source>
</evidence>
<keyword evidence="1" id="KW-0540">Nuclease</keyword>
<protein>
    <submittedName>
        <fullName evidence="1">Uma2 family endonuclease</fullName>
    </submittedName>
</protein>
<organism evidence="1 2">
    <name type="scientific">Dyadobacter chenhuakuii</name>
    <dbReference type="NCBI Taxonomy" id="2909339"/>
    <lineage>
        <taxon>Bacteria</taxon>
        <taxon>Pseudomonadati</taxon>
        <taxon>Bacteroidota</taxon>
        <taxon>Cytophagia</taxon>
        <taxon>Cytophagales</taxon>
        <taxon>Spirosomataceae</taxon>
        <taxon>Dyadobacter</taxon>
    </lineage>
</organism>
<dbReference type="InterPro" id="IPR011335">
    <property type="entry name" value="Restrct_endonuc-II-like"/>
</dbReference>